<comment type="caution">
    <text evidence="3">The sequence shown here is derived from an EMBL/GenBank/DDBJ whole genome shotgun (WGS) entry which is preliminary data.</text>
</comment>
<dbReference type="Pfam" id="PF09992">
    <property type="entry name" value="NAGPA"/>
    <property type="match status" value="1"/>
</dbReference>
<keyword evidence="3" id="KW-0378">Hydrolase</keyword>
<feature type="signal peptide" evidence="1">
    <location>
        <begin position="1"/>
        <end position="27"/>
    </location>
</feature>
<dbReference type="RefSeq" id="WP_216516124.1">
    <property type="nucleotide sequence ID" value="NZ_JAHLPM010000001.1"/>
</dbReference>
<keyword evidence="1" id="KW-0732">Signal</keyword>
<dbReference type="PANTHER" id="PTHR40446">
    <property type="entry name" value="N-ACETYLGLUCOSAMINE-1-PHOSPHODIESTER ALPHA-N-ACETYLGLUCOSAMINIDASE"/>
    <property type="match status" value="1"/>
</dbReference>
<feature type="chain" id="PRO_5045482226" evidence="1">
    <location>
        <begin position="28"/>
        <end position="952"/>
    </location>
</feature>
<name>A0ABS6E1D5_9FIRM</name>
<evidence type="ECO:0000256" key="1">
    <source>
        <dbReference type="SAM" id="SignalP"/>
    </source>
</evidence>
<accession>A0ABS6E1D5</accession>
<reference evidence="3 4" key="1">
    <citation type="submission" date="2021-06" db="EMBL/GenBank/DDBJ databases">
        <authorList>
            <person name="Sun Q."/>
            <person name="Li D."/>
        </authorList>
    </citation>
    <scope>NUCLEOTIDE SEQUENCE [LARGE SCALE GENOMIC DNA]</scope>
    <source>
        <strain evidence="3 4">MSJ-40</strain>
    </source>
</reference>
<protein>
    <submittedName>
        <fullName evidence="3">Phosphodiester glycosidase family protein</fullName>
    </submittedName>
</protein>
<evidence type="ECO:0000313" key="3">
    <source>
        <dbReference type="EMBL" id="MBU5436711.1"/>
    </source>
</evidence>
<dbReference type="InterPro" id="IPR018711">
    <property type="entry name" value="NAGPA"/>
</dbReference>
<keyword evidence="3" id="KW-0326">Glycosidase</keyword>
<dbReference type="Proteomes" id="UP000749471">
    <property type="component" value="Unassembled WGS sequence"/>
</dbReference>
<dbReference type="GO" id="GO:0016798">
    <property type="term" value="F:hydrolase activity, acting on glycosyl bonds"/>
    <property type="evidence" value="ECO:0007669"/>
    <property type="project" value="UniProtKB-KW"/>
</dbReference>
<dbReference type="EMBL" id="JAHLPM010000001">
    <property type="protein sequence ID" value="MBU5436711.1"/>
    <property type="molecule type" value="Genomic_DNA"/>
</dbReference>
<sequence>MKKTIKKVFVHLLVVSTLLSSATPALAKKITVNMPYTIYETEESQHISSGVVHENIMRFTSSGWWNINVLRIDLNDEYTEIKGLFNPNGIPNRDKVSNLVDKHNAVAAVNGDFFNYKPLPSAMGTLINDGEVISSPIEMAYALPTFFIDTLNKGNITYLDRRMAAINENTGKQVLINTINKVTQNFDTVTLLNKHWGTKSIGTRFHKDLVEVVVENDIVTDVRVGKEAVNIPQNGYILAVRGEKQEGLLGFSVGDPVKLDITTTPNIENIKFAIGGGSIILKDGELSLTNINIKGNEPRTGIGINKEGDQLLLVTIDGRDSSFKGVSQEMFGALLKELGAYNALNLDGGGSTTMAVKPANEEKAKVVNKPSDGGERSVVNGVGVISNAPKGELSYIKVLTDDTKMFVNTTRKFSVKGYDKYHNPVEIDQNSVVYSHEGVEGTITGNSFKASSEGTAKIIANYNGITSDTSVKVLEPVRDITTNTSSFNLDINSQKTLGDFYGKDKNGFQAKIYPEDITFTITGNIGYIEKNIFYSGEKAGGGAITAKIGDGIENILVSVGNKGILVEGFESLENFKFASYPESVTGGISLSKEAKDGNSSVALRYDFSKGDNTRAAYLNLTPKGNAGLTFTGAPKKLSLWVNGDNSGSWLRGTLKDSKGTSHTIDFAKTIDWTGWQYLTANIPSNVSYPVTLERIYVTEIDDLKKHSGEILLDSLSALYPSTYGNMALPTPSNLTDDKNVKTEVTSDGFSFIVSVEPKGIDKLVGYDASSKIKSRINNHKIGVFLNGVSDEFKKGLKNNAVIDTNKAYTKNKHKGVLFINLSSAKGGIRATNPQQWQWLTNDLLNEQDNNIVLFLPTPIFGSNGFTDTLEAELLHKNLVEAKERGKNIFVVHGGNSTSSDLKDGVRYIQLNTKGLNAPDDIYNLSVIEFVVNGNDISYQINSLFENPKVKVN</sequence>
<keyword evidence="4" id="KW-1185">Reference proteome</keyword>
<organism evidence="3 4">
    <name type="scientific">Tissierella simiarum</name>
    <dbReference type="NCBI Taxonomy" id="2841534"/>
    <lineage>
        <taxon>Bacteria</taxon>
        <taxon>Bacillati</taxon>
        <taxon>Bacillota</taxon>
        <taxon>Tissierellia</taxon>
        <taxon>Tissierellales</taxon>
        <taxon>Tissierellaceae</taxon>
        <taxon>Tissierella</taxon>
    </lineage>
</organism>
<dbReference type="PANTHER" id="PTHR40446:SF2">
    <property type="entry name" value="N-ACETYLGLUCOSAMINE-1-PHOSPHODIESTER ALPHA-N-ACETYLGLUCOSAMINIDASE"/>
    <property type="match status" value="1"/>
</dbReference>
<feature type="domain" description="Phosphodiester glycosidase" evidence="2">
    <location>
        <begin position="210"/>
        <end position="384"/>
    </location>
</feature>
<gene>
    <name evidence="3" type="ORF">KQI42_01755</name>
</gene>
<evidence type="ECO:0000259" key="2">
    <source>
        <dbReference type="Pfam" id="PF09992"/>
    </source>
</evidence>
<proteinExistence type="predicted"/>
<evidence type="ECO:0000313" key="4">
    <source>
        <dbReference type="Proteomes" id="UP000749471"/>
    </source>
</evidence>